<comment type="caution">
    <text evidence="7">The sequence shown here is derived from an EMBL/GenBank/DDBJ whole genome shotgun (WGS) entry which is preliminary data.</text>
</comment>
<dbReference type="InterPro" id="IPR011990">
    <property type="entry name" value="TPR-like_helical_dom_sf"/>
</dbReference>
<evidence type="ECO:0000259" key="6">
    <source>
        <dbReference type="PROSITE" id="PS50865"/>
    </source>
</evidence>
<keyword evidence="1" id="KW-0479">Metal-binding</keyword>
<sequence>MDQLFANRPGMRMGTINPSMPLPWETVEDAGEREGSDGMDAEARRSMISLAQGEHLTFNRHAQELQQCYVSAAAFQATAAALQGFEYYPDQVAMALGAAEEAIALCPECTEALVLHTLCVSTTQSEVEKGLRRAVESAGRCIKGLWTEEWPRAREHGEAWGQLDLRAVYRAYLGLANALRKQGGQARWREALNIHLKLGEVQEKLPQFNGHLMNHASHVPELYLHLGQPDEAIKFMDDWQRRDPGFCLRSSVKYTWPYARLLARWLQGRRWSAKELLQLNDRFQEAGGLPHLSVKHLDGYGWAFVATGAGAKGFFACVSVPATARGRVPPTLASKAGDMPANFNETQLDNLLHAQGALWRRHPEAVKWARQLANMAACSLHLLHVSNAPLGTFMDAARDVGYLEPTAALYEGGESLLERCVLTGPVVSQNDFPSVNAQQAGERVVALLALLPAQSAAKMVARCTDCSGLTPWHKACYYDVGDYQVAALLAATGAPEAEKFGPMEMAANQGNWRPLEQILESMGTARVSKALLGNLAEHALQSSVFLCLAGLQKCQRCMDPRDQNPHAERASFERVLDVLVRFGLDEVPPQVQRECPHHPLARYLEKSLKKGVTGRNDPARRRSHKSRAVCDCCGVSPHSSKSLKTCARCKVARYCSAACQKQAWKAHKLECGKSVTYEDVD</sequence>
<name>A0AAE0ELP8_9CHLO</name>
<evidence type="ECO:0000256" key="2">
    <source>
        <dbReference type="ARBA" id="ARBA00022771"/>
    </source>
</evidence>
<gene>
    <name evidence="7" type="ORF">CYMTET_56704</name>
</gene>
<dbReference type="Proteomes" id="UP001190700">
    <property type="component" value="Unassembled WGS sequence"/>
</dbReference>
<keyword evidence="2 4" id="KW-0863">Zinc-finger</keyword>
<feature type="domain" description="MYND-type" evidence="6">
    <location>
        <begin position="630"/>
        <end position="671"/>
    </location>
</feature>
<evidence type="ECO:0000256" key="5">
    <source>
        <dbReference type="SAM" id="MobiDB-lite"/>
    </source>
</evidence>
<evidence type="ECO:0000256" key="3">
    <source>
        <dbReference type="ARBA" id="ARBA00022833"/>
    </source>
</evidence>
<protein>
    <recommendedName>
        <fullName evidence="6">MYND-type domain-containing protein</fullName>
    </recommendedName>
</protein>
<dbReference type="InterPro" id="IPR002893">
    <property type="entry name" value="Znf_MYND"/>
</dbReference>
<dbReference type="Pfam" id="PF01753">
    <property type="entry name" value="zf-MYND"/>
    <property type="match status" value="1"/>
</dbReference>
<evidence type="ECO:0000256" key="4">
    <source>
        <dbReference type="PROSITE-ProRule" id="PRU00134"/>
    </source>
</evidence>
<keyword evidence="8" id="KW-1185">Reference proteome</keyword>
<feature type="region of interest" description="Disordered" evidence="5">
    <location>
        <begin position="1"/>
        <end position="23"/>
    </location>
</feature>
<dbReference type="SUPFAM" id="SSF144232">
    <property type="entry name" value="HIT/MYND zinc finger-like"/>
    <property type="match status" value="1"/>
</dbReference>
<organism evidence="7 8">
    <name type="scientific">Cymbomonas tetramitiformis</name>
    <dbReference type="NCBI Taxonomy" id="36881"/>
    <lineage>
        <taxon>Eukaryota</taxon>
        <taxon>Viridiplantae</taxon>
        <taxon>Chlorophyta</taxon>
        <taxon>Pyramimonadophyceae</taxon>
        <taxon>Pyramimonadales</taxon>
        <taxon>Pyramimonadaceae</taxon>
        <taxon>Cymbomonas</taxon>
    </lineage>
</organism>
<dbReference type="GO" id="GO:0008270">
    <property type="term" value="F:zinc ion binding"/>
    <property type="evidence" value="ECO:0007669"/>
    <property type="project" value="UniProtKB-KW"/>
</dbReference>
<evidence type="ECO:0000313" key="7">
    <source>
        <dbReference type="EMBL" id="KAK3232971.1"/>
    </source>
</evidence>
<evidence type="ECO:0000313" key="8">
    <source>
        <dbReference type="Proteomes" id="UP001190700"/>
    </source>
</evidence>
<accession>A0AAE0ELP8</accession>
<reference evidence="7 8" key="1">
    <citation type="journal article" date="2015" name="Genome Biol. Evol.">
        <title>Comparative Genomics of a Bacterivorous Green Alga Reveals Evolutionary Causalities and Consequences of Phago-Mixotrophic Mode of Nutrition.</title>
        <authorList>
            <person name="Burns J.A."/>
            <person name="Paasch A."/>
            <person name="Narechania A."/>
            <person name="Kim E."/>
        </authorList>
    </citation>
    <scope>NUCLEOTIDE SEQUENCE [LARGE SCALE GENOMIC DNA]</scope>
    <source>
        <strain evidence="7 8">PLY_AMNH</strain>
    </source>
</reference>
<keyword evidence="3" id="KW-0862">Zinc</keyword>
<dbReference type="Gene3D" id="6.10.140.2220">
    <property type="match status" value="1"/>
</dbReference>
<proteinExistence type="predicted"/>
<dbReference type="SUPFAM" id="SSF48452">
    <property type="entry name" value="TPR-like"/>
    <property type="match status" value="1"/>
</dbReference>
<dbReference type="AlphaFoldDB" id="A0AAE0ELP8"/>
<dbReference type="PROSITE" id="PS01360">
    <property type="entry name" value="ZF_MYND_1"/>
    <property type="match status" value="1"/>
</dbReference>
<dbReference type="PROSITE" id="PS50865">
    <property type="entry name" value="ZF_MYND_2"/>
    <property type="match status" value="1"/>
</dbReference>
<evidence type="ECO:0000256" key="1">
    <source>
        <dbReference type="ARBA" id="ARBA00022723"/>
    </source>
</evidence>
<dbReference type="EMBL" id="LGRX02035833">
    <property type="protein sequence ID" value="KAK3232971.1"/>
    <property type="molecule type" value="Genomic_DNA"/>
</dbReference>